<dbReference type="EC" id="2.1.1.80" evidence="2"/>
<protein>
    <recommendedName>
        <fullName evidence="2">protein-glutamate O-methyltransferase</fullName>
        <ecNumber evidence="2">2.1.1.80</ecNumber>
    </recommendedName>
</protein>
<dbReference type="STRING" id="251229.Chro_2025"/>
<dbReference type="InterPro" id="IPR036804">
    <property type="entry name" value="CheR_N_sf"/>
</dbReference>
<gene>
    <name evidence="7" type="ORF">Chro_2025</name>
</gene>
<evidence type="ECO:0000313" key="7">
    <source>
        <dbReference type="EMBL" id="AFY87532.1"/>
    </source>
</evidence>
<evidence type="ECO:0000313" key="8">
    <source>
        <dbReference type="Proteomes" id="UP000010384"/>
    </source>
</evidence>
<dbReference type="OrthoDB" id="9799157at2"/>
<dbReference type="PATRIC" id="fig|251229.3.peg.2393"/>
<dbReference type="Gene3D" id="3.40.50.150">
    <property type="entry name" value="Vaccinia Virus protein VP39"/>
    <property type="match status" value="1"/>
</dbReference>
<evidence type="ECO:0000256" key="1">
    <source>
        <dbReference type="ARBA" id="ARBA00001541"/>
    </source>
</evidence>
<keyword evidence="5" id="KW-0949">S-adenosyl-L-methionine</keyword>
<dbReference type="InterPro" id="IPR022641">
    <property type="entry name" value="CheR_N"/>
</dbReference>
<dbReference type="EMBL" id="CP003597">
    <property type="protein sequence ID" value="AFY87532.1"/>
    <property type="molecule type" value="Genomic_DNA"/>
</dbReference>
<comment type="catalytic activity">
    <reaction evidence="1">
        <text>L-glutamyl-[protein] + S-adenosyl-L-methionine = [protein]-L-glutamate 5-O-methyl ester + S-adenosyl-L-homocysteine</text>
        <dbReference type="Rhea" id="RHEA:24452"/>
        <dbReference type="Rhea" id="RHEA-COMP:10208"/>
        <dbReference type="Rhea" id="RHEA-COMP:10311"/>
        <dbReference type="ChEBI" id="CHEBI:29973"/>
        <dbReference type="ChEBI" id="CHEBI:57856"/>
        <dbReference type="ChEBI" id="CHEBI:59789"/>
        <dbReference type="ChEBI" id="CHEBI:82795"/>
        <dbReference type="EC" id="2.1.1.80"/>
    </reaction>
</comment>
<dbReference type="InterPro" id="IPR022642">
    <property type="entry name" value="CheR_C"/>
</dbReference>
<dbReference type="SUPFAM" id="SSF53335">
    <property type="entry name" value="S-adenosyl-L-methionine-dependent methyltransferases"/>
    <property type="match status" value="1"/>
</dbReference>
<dbReference type="SUPFAM" id="SSF47757">
    <property type="entry name" value="Chemotaxis receptor methyltransferase CheR, N-terminal domain"/>
    <property type="match status" value="1"/>
</dbReference>
<reference evidence="7 8" key="1">
    <citation type="submission" date="2012-06" db="EMBL/GenBank/DDBJ databases">
        <title>Finished chromosome of genome of Chroococcidiopsis thermalis PCC 7203.</title>
        <authorList>
            <consortium name="US DOE Joint Genome Institute"/>
            <person name="Gugger M."/>
            <person name="Coursin T."/>
            <person name="Rippka R."/>
            <person name="Tandeau De Marsac N."/>
            <person name="Huntemann M."/>
            <person name="Wei C.-L."/>
            <person name="Han J."/>
            <person name="Detter J.C."/>
            <person name="Han C."/>
            <person name="Tapia R."/>
            <person name="Davenport K."/>
            <person name="Daligault H."/>
            <person name="Erkkila T."/>
            <person name="Gu W."/>
            <person name="Munk A.C.C."/>
            <person name="Teshima H."/>
            <person name="Xu Y."/>
            <person name="Chain P."/>
            <person name="Chen A."/>
            <person name="Krypides N."/>
            <person name="Mavromatis K."/>
            <person name="Markowitz V."/>
            <person name="Szeto E."/>
            <person name="Ivanova N."/>
            <person name="Mikhailova N."/>
            <person name="Ovchinnikova G."/>
            <person name="Pagani I."/>
            <person name="Pati A."/>
            <person name="Goodwin L."/>
            <person name="Peters L."/>
            <person name="Pitluck S."/>
            <person name="Woyke T."/>
            <person name="Kerfeld C."/>
        </authorList>
    </citation>
    <scope>NUCLEOTIDE SEQUENCE [LARGE SCALE GENOMIC DNA]</scope>
    <source>
        <strain evidence="7 8">PCC 7203</strain>
    </source>
</reference>
<evidence type="ECO:0000256" key="4">
    <source>
        <dbReference type="ARBA" id="ARBA00022679"/>
    </source>
</evidence>
<keyword evidence="3 7" id="KW-0489">Methyltransferase</keyword>
<dbReference type="InterPro" id="IPR050903">
    <property type="entry name" value="Bact_Chemotaxis_MeTrfase"/>
</dbReference>
<proteinExistence type="predicted"/>
<keyword evidence="8" id="KW-1185">Reference proteome</keyword>
<dbReference type="SMART" id="SM00138">
    <property type="entry name" value="MeTrc"/>
    <property type="match status" value="1"/>
</dbReference>
<evidence type="ECO:0000256" key="3">
    <source>
        <dbReference type="ARBA" id="ARBA00022603"/>
    </source>
</evidence>
<dbReference type="AlphaFoldDB" id="K9TXH1"/>
<dbReference type="eggNOG" id="COG1352">
    <property type="taxonomic scope" value="Bacteria"/>
</dbReference>
<evidence type="ECO:0000259" key="6">
    <source>
        <dbReference type="PROSITE" id="PS50123"/>
    </source>
</evidence>
<dbReference type="Proteomes" id="UP000010384">
    <property type="component" value="Chromosome"/>
</dbReference>
<dbReference type="Gene3D" id="1.10.155.10">
    <property type="entry name" value="Chemotaxis receptor methyltransferase CheR, N-terminal domain"/>
    <property type="match status" value="1"/>
</dbReference>
<dbReference type="Pfam" id="PF03705">
    <property type="entry name" value="CheR_N"/>
    <property type="match status" value="1"/>
</dbReference>
<evidence type="ECO:0000256" key="2">
    <source>
        <dbReference type="ARBA" id="ARBA00012534"/>
    </source>
</evidence>
<evidence type="ECO:0000256" key="5">
    <source>
        <dbReference type="ARBA" id="ARBA00022691"/>
    </source>
</evidence>
<dbReference type="InParanoid" id="K9TXH1"/>
<dbReference type="RefSeq" id="WP_015154080.1">
    <property type="nucleotide sequence ID" value="NC_019695.1"/>
</dbReference>
<dbReference type="GO" id="GO:0008983">
    <property type="term" value="F:protein-glutamate O-methyltransferase activity"/>
    <property type="evidence" value="ECO:0007669"/>
    <property type="project" value="UniProtKB-EC"/>
</dbReference>
<dbReference type="HOGENOM" id="CLU_000892_4_0_3"/>
<dbReference type="PRINTS" id="PR00996">
    <property type="entry name" value="CHERMTFRASE"/>
</dbReference>
<dbReference type="PROSITE" id="PS50123">
    <property type="entry name" value="CHER"/>
    <property type="match status" value="1"/>
</dbReference>
<dbReference type="KEGG" id="cthe:Chro_2025"/>
<feature type="domain" description="CheR-type methyltransferase" evidence="6">
    <location>
        <begin position="1"/>
        <end position="270"/>
    </location>
</feature>
<name>K9TXH1_CHRTP</name>
<dbReference type="InterPro" id="IPR029063">
    <property type="entry name" value="SAM-dependent_MTases_sf"/>
</dbReference>
<sequence length="417" mass="47799">MNLLPAEPEFEALLDYLKHNRGCDLTGYKRSSLVRRFRQRMQSINIGSYQDYLQYLQSHDSEWRALLDTVLINVTSFFRDRDAWDYLASNIIPKIIASVQPDEPIRVWSAGCAAGQEVYSLLMLFAEALGIEACLQRVQFYATDVDEAAIGQARLATYDSKQVTSIPPQLLEKYFEPTLDGYVFHRQMRRQIVFGHHHLAKNAPMSKIDLLSCRNVLIYFTPETQASIFVRFHFALKNTGFLFLGNSETLVNHRQIFTSISLKHHVYAKGLNLELNDHLLINPKSSKEQVIDTTTSQIQFWQTAYETSHEAQLAVDNRGCLVASNNQANILFGLTLNDWHRPFEELEPGKLLGSQTSLQTFYRNRRRVTLKNIEWNTSKGTSYFDIYIVPVFSQKQHLLGVNLTFINTGSLTTSSRG</sequence>
<organism evidence="7 8">
    <name type="scientific">Chroococcidiopsis thermalis (strain PCC 7203)</name>
    <dbReference type="NCBI Taxonomy" id="251229"/>
    <lineage>
        <taxon>Bacteria</taxon>
        <taxon>Bacillati</taxon>
        <taxon>Cyanobacteriota</taxon>
        <taxon>Cyanophyceae</taxon>
        <taxon>Chroococcidiopsidales</taxon>
        <taxon>Chroococcidiopsidaceae</taxon>
        <taxon>Chroococcidiopsis</taxon>
    </lineage>
</organism>
<dbReference type="Pfam" id="PF01739">
    <property type="entry name" value="CheR"/>
    <property type="match status" value="1"/>
</dbReference>
<dbReference type="Gene3D" id="3.30.450.20">
    <property type="entry name" value="PAS domain"/>
    <property type="match status" value="1"/>
</dbReference>
<keyword evidence="4 7" id="KW-0808">Transferase</keyword>
<dbReference type="PANTHER" id="PTHR24422">
    <property type="entry name" value="CHEMOTAXIS PROTEIN METHYLTRANSFERASE"/>
    <property type="match status" value="1"/>
</dbReference>
<dbReference type="FunCoup" id="K9TXH1">
    <property type="interactions" value="172"/>
</dbReference>
<dbReference type="GO" id="GO:0032259">
    <property type="term" value="P:methylation"/>
    <property type="evidence" value="ECO:0007669"/>
    <property type="project" value="UniProtKB-KW"/>
</dbReference>
<dbReference type="PANTHER" id="PTHR24422:SF10">
    <property type="entry name" value="CHEMOTAXIS PROTEIN METHYLTRANSFERASE 2"/>
    <property type="match status" value="1"/>
</dbReference>
<dbReference type="InterPro" id="IPR000780">
    <property type="entry name" value="CheR_MeTrfase"/>
</dbReference>
<accession>K9TXH1</accession>